<sequence length="133" mass="15342">MKTHTIDSSYRQFYVADAGLDPDAPEDWSDQHVRQRYNGLANIVALCPEGDMTARVKSFAPGEKYQSELEPDFEVRTQITILSGRLGVFGWPREALEEYCVQPGEYLIYFRGYNLCQVSEERDFYTVEFEHAA</sequence>
<gene>
    <name evidence="1" type="ORF">PQR79_02890</name>
</gene>
<dbReference type="Proteomes" id="UP001213691">
    <property type="component" value="Unassembled WGS sequence"/>
</dbReference>
<protein>
    <submittedName>
        <fullName evidence="1">Uncharacterized protein</fullName>
    </submittedName>
</protein>
<organism evidence="1 2">
    <name type="scientific">Shewanella metallivivens</name>
    <dbReference type="NCBI Taxonomy" id="2872342"/>
    <lineage>
        <taxon>Bacteria</taxon>
        <taxon>Pseudomonadati</taxon>
        <taxon>Pseudomonadota</taxon>
        <taxon>Gammaproteobacteria</taxon>
        <taxon>Alteromonadales</taxon>
        <taxon>Shewanellaceae</taxon>
        <taxon>Shewanella</taxon>
    </lineage>
</organism>
<evidence type="ECO:0000313" key="2">
    <source>
        <dbReference type="Proteomes" id="UP001213691"/>
    </source>
</evidence>
<reference evidence="1 2" key="1">
    <citation type="submission" date="2023-02" db="EMBL/GenBank/DDBJ databases">
        <title>Genome sequence of Shewanella metallivivens ER-Te-42B-Light, sp. nov., enriched from sulfide tube worms (Riftia pachyptila) isolated from Explorer Ridge in the Pacific Ocean.</title>
        <authorList>
            <person name="Maltman C."/>
            <person name="Kuzyk S.B."/>
            <person name="Kyndt J.A."/>
            <person name="Yurkov V."/>
        </authorList>
    </citation>
    <scope>NUCLEOTIDE SEQUENCE [LARGE SCALE GENOMIC DNA]</scope>
    <source>
        <strain evidence="1 2">ER-Te-42B-Light</strain>
    </source>
</reference>
<dbReference type="Gene3D" id="2.60.34.30">
    <property type="entry name" value="Competence, DNA-entry nuclease inhibitor, ComJ"/>
    <property type="match status" value="1"/>
</dbReference>
<comment type="caution">
    <text evidence="1">The sequence shown here is derived from an EMBL/GenBank/DDBJ whole genome shotgun (WGS) entry which is preliminary data.</text>
</comment>
<name>A0ABT5TK43_9GAMM</name>
<keyword evidence="2" id="KW-1185">Reference proteome</keyword>
<dbReference type="InterPro" id="IPR038691">
    <property type="entry name" value="ComJ_sf"/>
</dbReference>
<dbReference type="EMBL" id="JAQQPZ010000002">
    <property type="protein sequence ID" value="MDD8058080.1"/>
    <property type="molecule type" value="Genomic_DNA"/>
</dbReference>
<accession>A0ABT5TK43</accession>
<proteinExistence type="predicted"/>
<evidence type="ECO:0000313" key="1">
    <source>
        <dbReference type="EMBL" id="MDD8058080.1"/>
    </source>
</evidence>
<dbReference type="RefSeq" id="WP_238104296.1">
    <property type="nucleotide sequence ID" value="NZ_JAQQPZ010000002.1"/>
</dbReference>